<dbReference type="SUPFAM" id="SSF56935">
    <property type="entry name" value="Porins"/>
    <property type="match status" value="1"/>
</dbReference>
<dbReference type="InterPro" id="IPR023996">
    <property type="entry name" value="TonB-dep_OMP_SusC/RagA"/>
</dbReference>
<accession>A0ABV6L757</accession>
<dbReference type="InterPro" id="IPR012910">
    <property type="entry name" value="Plug_dom"/>
</dbReference>
<keyword evidence="2 10" id="KW-0813">Transport</keyword>
<dbReference type="InterPro" id="IPR000531">
    <property type="entry name" value="Beta-barrel_TonB"/>
</dbReference>
<keyword evidence="8 10" id="KW-0472">Membrane</keyword>
<dbReference type="InterPro" id="IPR039426">
    <property type="entry name" value="TonB-dep_rcpt-like"/>
</dbReference>
<comment type="caution">
    <text evidence="14">The sequence shown here is derived from an EMBL/GenBank/DDBJ whole genome shotgun (WGS) entry which is preliminary data.</text>
</comment>
<evidence type="ECO:0000313" key="14">
    <source>
        <dbReference type="EMBL" id="MFC0515284.1"/>
    </source>
</evidence>
<keyword evidence="4" id="KW-0410">Iron transport</keyword>
<dbReference type="SMART" id="SM00965">
    <property type="entry name" value="STN"/>
    <property type="match status" value="1"/>
</dbReference>
<dbReference type="Pfam" id="PF07660">
    <property type="entry name" value="STN"/>
    <property type="match status" value="1"/>
</dbReference>
<evidence type="ECO:0000256" key="7">
    <source>
        <dbReference type="ARBA" id="ARBA00023077"/>
    </source>
</evidence>
<keyword evidence="15" id="KW-1185">Reference proteome</keyword>
<evidence type="ECO:0000256" key="10">
    <source>
        <dbReference type="PROSITE-ProRule" id="PRU01360"/>
    </source>
</evidence>
<comment type="subcellular location">
    <subcellularLocation>
        <location evidence="1 10">Cell outer membrane</location>
        <topology evidence="1 10">Multi-pass membrane protein</topology>
    </subcellularLocation>
</comment>
<keyword evidence="6" id="KW-0408">Iron</keyword>
<keyword evidence="12" id="KW-0732">Signal</keyword>
<keyword evidence="14" id="KW-0675">Receptor</keyword>
<evidence type="ECO:0000256" key="8">
    <source>
        <dbReference type="ARBA" id="ARBA00023136"/>
    </source>
</evidence>
<dbReference type="InterPro" id="IPR036942">
    <property type="entry name" value="Beta-barrel_TonB_sf"/>
</dbReference>
<evidence type="ECO:0000256" key="9">
    <source>
        <dbReference type="ARBA" id="ARBA00023237"/>
    </source>
</evidence>
<feature type="domain" description="Secretin/TonB short N-terminal" evidence="13">
    <location>
        <begin position="46"/>
        <end position="97"/>
    </location>
</feature>
<keyword evidence="4" id="KW-0406">Ion transport</keyword>
<evidence type="ECO:0000256" key="12">
    <source>
        <dbReference type="SAM" id="SignalP"/>
    </source>
</evidence>
<keyword evidence="9 10" id="KW-0998">Cell outer membrane</keyword>
<dbReference type="Pfam" id="PF13715">
    <property type="entry name" value="CarbopepD_reg_2"/>
    <property type="match status" value="1"/>
</dbReference>
<comment type="similarity">
    <text evidence="10 11">Belongs to the TonB-dependent receptor family.</text>
</comment>
<evidence type="ECO:0000313" key="15">
    <source>
        <dbReference type="Proteomes" id="UP001589828"/>
    </source>
</evidence>
<evidence type="ECO:0000256" key="4">
    <source>
        <dbReference type="ARBA" id="ARBA00022496"/>
    </source>
</evidence>
<dbReference type="NCBIfam" id="TIGR04056">
    <property type="entry name" value="OMP_RagA_SusC"/>
    <property type="match status" value="1"/>
</dbReference>
<evidence type="ECO:0000256" key="3">
    <source>
        <dbReference type="ARBA" id="ARBA00022452"/>
    </source>
</evidence>
<evidence type="ECO:0000259" key="13">
    <source>
        <dbReference type="SMART" id="SM00965"/>
    </source>
</evidence>
<evidence type="ECO:0000256" key="2">
    <source>
        <dbReference type="ARBA" id="ARBA00022448"/>
    </source>
</evidence>
<dbReference type="InterPro" id="IPR011662">
    <property type="entry name" value="Secretin/TonB_short_N"/>
</dbReference>
<dbReference type="InterPro" id="IPR023997">
    <property type="entry name" value="TonB-dep_OMP_SusC/RagA_CS"/>
</dbReference>
<dbReference type="Proteomes" id="UP001589828">
    <property type="component" value="Unassembled WGS sequence"/>
</dbReference>
<dbReference type="Pfam" id="PF07715">
    <property type="entry name" value="Plug"/>
    <property type="match status" value="1"/>
</dbReference>
<dbReference type="InterPro" id="IPR008969">
    <property type="entry name" value="CarboxyPept-like_regulatory"/>
</dbReference>
<evidence type="ECO:0000256" key="5">
    <source>
        <dbReference type="ARBA" id="ARBA00022692"/>
    </source>
</evidence>
<dbReference type="Gene3D" id="2.40.170.20">
    <property type="entry name" value="TonB-dependent receptor, beta-barrel domain"/>
    <property type="match status" value="1"/>
</dbReference>
<dbReference type="Gene3D" id="2.60.40.1120">
    <property type="entry name" value="Carboxypeptidase-like, regulatory domain"/>
    <property type="match status" value="1"/>
</dbReference>
<feature type="signal peptide" evidence="12">
    <location>
        <begin position="1"/>
        <end position="17"/>
    </location>
</feature>
<evidence type="ECO:0000256" key="11">
    <source>
        <dbReference type="RuleBase" id="RU003357"/>
    </source>
</evidence>
<dbReference type="InterPro" id="IPR037066">
    <property type="entry name" value="Plug_dom_sf"/>
</dbReference>
<dbReference type="EMBL" id="JBHLTS010000022">
    <property type="protein sequence ID" value="MFC0515284.1"/>
    <property type="molecule type" value="Genomic_DNA"/>
</dbReference>
<protein>
    <submittedName>
        <fullName evidence="14">TonB-dependent receptor</fullName>
    </submittedName>
</protein>
<dbReference type="PROSITE" id="PS52016">
    <property type="entry name" value="TONB_DEPENDENT_REC_3"/>
    <property type="match status" value="1"/>
</dbReference>
<dbReference type="Gene3D" id="3.55.50.30">
    <property type="match status" value="1"/>
</dbReference>
<gene>
    <name evidence="14" type="ORF">ACFFGT_13780</name>
</gene>
<proteinExistence type="inferred from homology"/>
<keyword evidence="5 10" id="KW-0812">Transmembrane</keyword>
<feature type="chain" id="PRO_5045887501" evidence="12">
    <location>
        <begin position="18"/>
        <end position="1093"/>
    </location>
</feature>
<keyword evidence="7 11" id="KW-0798">TonB box</keyword>
<dbReference type="RefSeq" id="WP_377023119.1">
    <property type="nucleotide sequence ID" value="NZ_JBHLTS010000022.1"/>
</dbReference>
<organism evidence="14 15">
    <name type="scientific">Mucilaginibacter angelicae</name>
    <dbReference type="NCBI Taxonomy" id="869718"/>
    <lineage>
        <taxon>Bacteria</taxon>
        <taxon>Pseudomonadati</taxon>
        <taxon>Bacteroidota</taxon>
        <taxon>Sphingobacteriia</taxon>
        <taxon>Sphingobacteriales</taxon>
        <taxon>Sphingobacteriaceae</taxon>
        <taxon>Mucilaginibacter</taxon>
    </lineage>
</organism>
<dbReference type="SUPFAM" id="SSF49464">
    <property type="entry name" value="Carboxypeptidase regulatory domain-like"/>
    <property type="match status" value="1"/>
</dbReference>
<sequence>MKLIIILLTASILQVSAATYAQQISINVKETSLQQVFKKLRKQSGYNFLYDSDMLSDAHPVSLNLNHATLDDVLKACFAGQPLTYVINQNTVIVRPRPVPVADAAQDVIVKGKVVDDKGLPLPGVSIKIKGTNTGAVTDLSGNYTVKLPTGNETLVFSFIGYAPQEIAVAGRTQLDVTLKEAQSALNEVVVVGYGTQRKSDVNGAISSVSANTLKDQAGANLGTALEGKTPGVQITQNSGAPGSTPQVRIRGLTSINNSDPLYVVDGIPLASNDINIVDPENIESIDILKDASAQAIYGSRGANGVVLVKTKRGNKDNPLITLSTYQGISNVRKTLDMLDAQDYVKLNTEAYNNAGQNNPFGDPSQYTQTTDWQKQLFRTGYAHNYSVAISGGSDKMTYRVTGGNLDQTGIMQGSYYNRLNVSNNLTFNLKPNLEFGESIALNRTKNSNVDNNGNLVNAAFAEDPTIPVKLANGNYSATKFSDIINPLATINYLINNHPYNVWGLLGNIYLQYKPIKGLTLKTSYSTDLKFSDDKQFTPTYDVAPNFRNTNPSVYEQKDNATNWTWDNTINYDFNINKDHHFTVLAGVSMERFTYNYIHGYDQGQPGNDPYLQYLDAGISNQQVGGSQQQWDLLSYIGRLNYNYQSKYYLTATIRRDGSSKFGVNDRYGNFPSAAVGWNATNESFFPKNNALTYLKFRGSWGIVGNQAPVGYYDYSAVIYNNYYALGNPASAVPTAEPGGLPNPNLKWEQDKQWNAGFDYQLFNGRFTGSFDYYKKTTKDMLLSLNILSESGFTQSPRENAGSMQNSGVEFSADYNQQLGSDLKINAGIHFATIKNKVLDLLQNGEKIYSGGFKPGNFELTEVGHSAASFYGYVADGIFQTPQDVTNHAKQQTGTAPGDIRFKDLNGDGVINQDDQTFLGSPIPKLTYGFNIGASYKNFDFAAYFSGVYGNKVAAAYEYYTYGFFVSNYNMQTDALNRWTGPGTSNFMPRLIASDPNNNSRPSTFYLQSGSYLRLQNVTLGYTFPRSLLTKIGIKSIRVYCAAQNLLTFTKYKGYDPEVGTGTNGNGGTLDLGVDQGSYPQSRTITAGANLSF</sequence>
<dbReference type="Gene3D" id="2.170.130.10">
    <property type="entry name" value="TonB-dependent receptor, plug domain"/>
    <property type="match status" value="1"/>
</dbReference>
<evidence type="ECO:0000256" key="6">
    <source>
        <dbReference type="ARBA" id="ARBA00023004"/>
    </source>
</evidence>
<dbReference type="Pfam" id="PF00593">
    <property type="entry name" value="TonB_dep_Rec_b-barrel"/>
    <property type="match status" value="1"/>
</dbReference>
<dbReference type="NCBIfam" id="TIGR04057">
    <property type="entry name" value="SusC_RagA_signa"/>
    <property type="match status" value="1"/>
</dbReference>
<keyword evidence="3 10" id="KW-1134">Transmembrane beta strand</keyword>
<name>A0ABV6L757_9SPHI</name>
<reference evidence="14 15" key="1">
    <citation type="submission" date="2024-09" db="EMBL/GenBank/DDBJ databases">
        <authorList>
            <person name="Sun Q."/>
            <person name="Mori K."/>
        </authorList>
    </citation>
    <scope>NUCLEOTIDE SEQUENCE [LARGE SCALE GENOMIC DNA]</scope>
    <source>
        <strain evidence="14 15">NCAIM B.02415</strain>
    </source>
</reference>
<evidence type="ECO:0000256" key="1">
    <source>
        <dbReference type="ARBA" id="ARBA00004571"/>
    </source>
</evidence>